<keyword evidence="2" id="KW-1185">Reference proteome</keyword>
<evidence type="ECO:0000313" key="2">
    <source>
        <dbReference type="Proteomes" id="UP000245250"/>
    </source>
</evidence>
<dbReference type="KEGG" id="fcr:HYN56_11885"/>
<dbReference type="AlphaFoldDB" id="A0A2S1YLD5"/>
<accession>A0A2S1YLD5</accession>
<dbReference type="EMBL" id="CP029255">
    <property type="protein sequence ID" value="AWK04890.1"/>
    <property type="molecule type" value="Genomic_DNA"/>
</dbReference>
<protein>
    <submittedName>
        <fullName evidence="1">Uncharacterized protein</fullName>
    </submittedName>
</protein>
<organism evidence="1 2">
    <name type="scientific">Flavobacterium crocinum</name>
    <dbReference type="NCBI Taxonomy" id="2183896"/>
    <lineage>
        <taxon>Bacteria</taxon>
        <taxon>Pseudomonadati</taxon>
        <taxon>Bacteroidota</taxon>
        <taxon>Flavobacteriia</taxon>
        <taxon>Flavobacteriales</taxon>
        <taxon>Flavobacteriaceae</taxon>
        <taxon>Flavobacterium</taxon>
    </lineage>
</organism>
<reference evidence="1 2" key="1">
    <citation type="submission" date="2018-05" db="EMBL/GenBank/DDBJ databases">
        <title>Genome sequencing of Flavobacterium sp. HYN0056.</title>
        <authorList>
            <person name="Yi H."/>
            <person name="Baek C."/>
        </authorList>
    </citation>
    <scope>NUCLEOTIDE SEQUENCE [LARGE SCALE GENOMIC DNA]</scope>
    <source>
        <strain evidence="1 2">HYN0056</strain>
    </source>
</reference>
<dbReference type="NCBIfam" id="NF046077">
    <property type="entry name" value="LPS_M949_RS01915"/>
    <property type="match status" value="1"/>
</dbReference>
<proteinExistence type="predicted"/>
<dbReference type="PROSITE" id="PS51257">
    <property type="entry name" value="PROKAR_LIPOPROTEIN"/>
    <property type="match status" value="1"/>
</dbReference>
<evidence type="ECO:0000313" key="1">
    <source>
        <dbReference type="EMBL" id="AWK04890.1"/>
    </source>
</evidence>
<name>A0A2S1YLD5_9FLAO</name>
<gene>
    <name evidence="1" type="ORF">HYN56_11885</name>
</gene>
<dbReference type="RefSeq" id="WP_109192368.1">
    <property type="nucleotide sequence ID" value="NZ_CP029255.1"/>
</dbReference>
<dbReference type="OrthoDB" id="8585774at2"/>
<sequence>MRNISFLLLFITLFSSCKSDKKEEKTVSLKDSDIKETPFVLNVEKIDSTQFPASIKYEGFIKNAVRWKDKLGDNIVITTETGYHINPKFKHEFDDSADAELFAYHFIVSGDKTKQAWRVYDYISDCPVDIVASFVKDTFQITDLNNDGIAEVWLMYKTVCHGDVSPCDMKIIMYEGAQKYAMRGENKVQVGVYDNGEKQFIGGKFKFDEKFTNGPKVFKEFARKLWNENIMEKWEN</sequence>
<dbReference type="Proteomes" id="UP000245250">
    <property type="component" value="Chromosome"/>
</dbReference>
<dbReference type="InterPro" id="IPR058148">
    <property type="entry name" value="M949_RS01915-like_dom"/>
</dbReference>